<dbReference type="Gene3D" id="1.10.10.10">
    <property type="entry name" value="Winged helix-like DNA-binding domain superfamily/Winged helix DNA-binding domain"/>
    <property type="match status" value="1"/>
</dbReference>
<dbReference type="Pfam" id="PF00196">
    <property type="entry name" value="GerE"/>
    <property type="match status" value="1"/>
</dbReference>
<accession>A0ABU9ZGK2</accession>
<organism evidence="3 4">
    <name type="scientific">Methylorubrum rhodesianum</name>
    <dbReference type="NCBI Taxonomy" id="29427"/>
    <lineage>
        <taxon>Bacteria</taxon>
        <taxon>Pseudomonadati</taxon>
        <taxon>Pseudomonadota</taxon>
        <taxon>Alphaproteobacteria</taxon>
        <taxon>Hyphomicrobiales</taxon>
        <taxon>Methylobacteriaceae</taxon>
        <taxon>Methylorubrum</taxon>
    </lineage>
</organism>
<dbReference type="InterPro" id="IPR016032">
    <property type="entry name" value="Sig_transdc_resp-reg_C-effctor"/>
</dbReference>
<dbReference type="PRINTS" id="PR00038">
    <property type="entry name" value="HTHLUXR"/>
</dbReference>
<reference evidence="3 4" key="1">
    <citation type="journal article" date="2023" name="PLoS ONE">
        <title>Complete genome assembly of Hawai'i environmental nontuberculous mycobacteria reveals unexpected co-isolation with methylobacteria.</title>
        <authorList>
            <person name="Hendrix J."/>
            <person name="Epperson L.E."/>
            <person name="Tong E.I."/>
            <person name="Chan Y.L."/>
            <person name="Hasan N.A."/>
            <person name="Dawrs S.N."/>
            <person name="Norton G.J."/>
            <person name="Virdi R."/>
            <person name="Crooks J.L."/>
            <person name="Chan E.D."/>
            <person name="Honda J.R."/>
            <person name="Strong M."/>
        </authorList>
    </citation>
    <scope>NUCLEOTIDE SEQUENCE [LARGE SCALE GENOMIC DNA]</scope>
    <source>
        <strain evidence="3 4">NJH_HI01</strain>
    </source>
</reference>
<name>A0ABU9ZGK2_9HYPH</name>
<dbReference type="PROSITE" id="PS50043">
    <property type="entry name" value="HTH_LUXR_2"/>
    <property type="match status" value="1"/>
</dbReference>
<evidence type="ECO:0000259" key="2">
    <source>
        <dbReference type="PROSITE" id="PS50043"/>
    </source>
</evidence>
<keyword evidence="1" id="KW-0238">DNA-binding</keyword>
<dbReference type="InterPro" id="IPR000792">
    <property type="entry name" value="Tscrpt_reg_LuxR_C"/>
</dbReference>
<protein>
    <submittedName>
        <fullName evidence="3">LuxR C-terminal-related transcriptional regulator</fullName>
    </submittedName>
</protein>
<evidence type="ECO:0000313" key="3">
    <source>
        <dbReference type="EMBL" id="MEN3230504.1"/>
    </source>
</evidence>
<gene>
    <name evidence="3" type="ORF">PUR21_23245</name>
</gene>
<sequence>MAASIGTTAFHRNLLGLFGRCIRSDSGWIIRYSRVAPPDVLHTSNVPAEIVEFYHKKCLNIDPFSLYWKNHGRPGVLTLAELKNTGPESILYTKIFTAAANISDEIGMFFSTVGHCCFGVFLEREKGVFTPSDIRRANLIFPALEGFHKSHLGQLFNNLRRNDAPEAMKLIRSPSSIRDRHNLEVFATDSWRTALASDPTIGPLIETVKPDESVQTLLTRDYLLRTESFDRDFPLAPGGRIFTLESKPSPTIAPINYQATAALLQSLTPRERGVLTMVMKGESTARIAQTLRISKGTVKNCKIRIYRKADVNSERDLVRSLGQFFPSP</sequence>
<evidence type="ECO:0000313" key="4">
    <source>
        <dbReference type="Proteomes" id="UP001404845"/>
    </source>
</evidence>
<dbReference type="SUPFAM" id="SSF46894">
    <property type="entry name" value="C-terminal effector domain of the bipartite response regulators"/>
    <property type="match status" value="1"/>
</dbReference>
<evidence type="ECO:0000256" key="1">
    <source>
        <dbReference type="ARBA" id="ARBA00023125"/>
    </source>
</evidence>
<dbReference type="SMART" id="SM00421">
    <property type="entry name" value="HTH_LUXR"/>
    <property type="match status" value="1"/>
</dbReference>
<dbReference type="InterPro" id="IPR039420">
    <property type="entry name" value="WalR-like"/>
</dbReference>
<dbReference type="Proteomes" id="UP001404845">
    <property type="component" value="Unassembled WGS sequence"/>
</dbReference>
<feature type="domain" description="HTH luxR-type" evidence="2">
    <location>
        <begin position="260"/>
        <end position="325"/>
    </location>
</feature>
<dbReference type="CDD" id="cd06170">
    <property type="entry name" value="LuxR_C_like"/>
    <property type="match status" value="1"/>
</dbReference>
<dbReference type="PANTHER" id="PTHR43214:SF42">
    <property type="entry name" value="TRANSCRIPTIONAL REGULATORY PROTEIN DESR"/>
    <property type="match status" value="1"/>
</dbReference>
<dbReference type="EMBL" id="JAQYXL010000001">
    <property type="protein sequence ID" value="MEN3230504.1"/>
    <property type="molecule type" value="Genomic_DNA"/>
</dbReference>
<dbReference type="PROSITE" id="PS00622">
    <property type="entry name" value="HTH_LUXR_1"/>
    <property type="match status" value="1"/>
</dbReference>
<dbReference type="RefSeq" id="WP_246750972.1">
    <property type="nucleotide sequence ID" value="NZ_JACWCW010000125.1"/>
</dbReference>
<dbReference type="InterPro" id="IPR036388">
    <property type="entry name" value="WH-like_DNA-bd_sf"/>
</dbReference>
<proteinExistence type="predicted"/>
<keyword evidence="4" id="KW-1185">Reference proteome</keyword>
<dbReference type="PANTHER" id="PTHR43214">
    <property type="entry name" value="TWO-COMPONENT RESPONSE REGULATOR"/>
    <property type="match status" value="1"/>
</dbReference>
<comment type="caution">
    <text evidence="3">The sequence shown here is derived from an EMBL/GenBank/DDBJ whole genome shotgun (WGS) entry which is preliminary data.</text>
</comment>